<proteinExistence type="predicted"/>
<reference evidence="1 2" key="1">
    <citation type="submission" date="2020-08" db="EMBL/GenBank/DDBJ databases">
        <title>Genomic Encyclopedia of Type Strains, Phase IV (KMG-IV): sequencing the most valuable type-strain genomes for metagenomic binning, comparative biology and taxonomic classification.</title>
        <authorList>
            <person name="Goeker M."/>
        </authorList>
    </citation>
    <scope>NUCLEOTIDE SEQUENCE [LARGE SCALE GENOMIC DNA]</scope>
    <source>
        <strain evidence="1 2">DSM 27026</strain>
    </source>
</reference>
<dbReference type="Proteomes" id="UP000553706">
    <property type="component" value="Unassembled WGS sequence"/>
</dbReference>
<protein>
    <submittedName>
        <fullName evidence="1">Uncharacterized protein</fullName>
    </submittedName>
</protein>
<accession>A0A840VJG9</accession>
<keyword evidence="2" id="KW-1185">Reference proteome</keyword>
<dbReference type="EMBL" id="JACHFJ010000006">
    <property type="protein sequence ID" value="MBB5373315.1"/>
    <property type="molecule type" value="Genomic_DNA"/>
</dbReference>
<sequence length="191" mass="21005">MLGASILGDTHGFTSTASAALASRSSCGRILPQWRHQDVLRPVAVLESLILRLIMRHVARRMSCATALAGGFEAEDFWLTCTLASYLARIWRHFRQNGPFLSQLFAKTEKPLCVPVPFILARSLHFSPAKAARVPAGKYPGAGPRAAVMRGDIRMMHGGTKARESYGCGGTHRLSVYPQNSVRFVNEERVL</sequence>
<gene>
    <name evidence="1" type="ORF">HNP71_001575</name>
</gene>
<comment type="caution">
    <text evidence="1">The sequence shown here is derived from an EMBL/GenBank/DDBJ whole genome shotgun (WGS) entry which is preliminary data.</text>
</comment>
<dbReference type="AlphaFoldDB" id="A0A840VJG9"/>
<evidence type="ECO:0000313" key="2">
    <source>
        <dbReference type="Proteomes" id="UP000553706"/>
    </source>
</evidence>
<evidence type="ECO:0000313" key="1">
    <source>
        <dbReference type="EMBL" id="MBB5373315.1"/>
    </source>
</evidence>
<name>A0A840VJG9_9PROT</name>
<organism evidence="1 2">
    <name type="scientific">Acidocella aromatica</name>
    <dbReference type="NCBI Taxonomy" id="1303579"/>
    <lineage>
        <taxon>Bacteria</taxon>
        <taxon>Pseudomonadati</taxon>
        <taxon>Pseudomonadota</taxon>
        <taxon>Alphaproteobacteria</taxon>
        <taxon>Acetobacterales</taxon>
        <taxon>Acidocellaceae</taxon>
        <taxon>Acidocella</taxon>
    </lineage>
</organism>